<name>A0A2H3D172_ARMGA</name>
<dbReference type="AlphaFoldDB" id="A0A2H3D172"/>
<accession>A0A2H3D172</accession>
<dbReference type="OrthoDB" id="10562560at2759"/>
<keyword evidence="2" id="KW-1185">Reference proteome</keyword>
<proteinExistence type="predicted"/>
<evidence type="ECO:0000313" key="2">
    <source>
        <dbReference type="Proteomes" id="UP000217790"/>
    </source>
</evidence>
<dbReference type="EMBL" id="KZ293693">
    <property type="protein sequence ID" value="PBK85162.1"/>
    <property type="molecule type" value="Genomic_DNA"/>
</dbReference>
<sequence length="98" mass="11612">MVLLFTPHQRRRFKLDDSLGLVRLDDAPLRQFWRRNWRRVWEEHCAMTLSITDNIKKYESLACVSLSSFHVSEVVSPHLRYKNVKVTPSALHPFLPSH</sequence>
<evidence type="ECO:0000313" key="1">
    <source>
        <dbReference type="EMBL" id="PBK85162.1"/>
    </source>
</evidence>
<dbReference type="Proteomes" id="UP000217790">
    <property type="component" value="Unassembled WGS sequence"/>
</dbReference>
<organism evidence="1 2">
    <name type="scientific">Armillaria gallica</name>
    <name type="common">Bulbous honey fungus</name>
    <name type="synonym">Armillaria bulbosa</name>
    <dbReference type="NCBI Taxonomy" id="47427"/>
    <lineage>
        <taxon>Eukaryota</taxon>
        <taxon>Fungi</taxon>
        <taxon>Dikarya</taxon>
        <taxon>Basidiomycota</taxon>
        <taxon>Agaricomycotina</taxon>
        <taxon>Agaricomycetes</taxon>
        <taxon>Agaricomycetidae</taxon>
        <taxon>Agaricales</taxon>
        <taxon>Marasmiineae</taxon>
        <taxon>Physalacriaceae</taxon>
        <taxon>Armillaria</taxon>
    </lineage>
</organism>
<dbReference type="InParanoid" id="A0A2H3D172"/>
<gene>
    <name evidence="1" type="ORF">ARMGADRAFT_592978</name>
</gene>
<protein>
    <submittedName>
        <fullName evidence="1">Uncharacterized protein</fullName>
    </submittedName>
</protein>
<reference evidence="2" key="1">
    <citation type="journal article" date="2017" name="Nat. Ecol. Evol.">
        <title>Genome expansion and lineage-specific genetic innovations in the forest pathogenic fungi Armillaria.</title>
        <authorList>
            <person name="Sipos G."/>
            <person name="Prasanna A.N."/>
            <person name="Walter M.C."/>
            <person name="O'Connor E."/>
            <person name="Balint B."/>
            <person name="Krizsan K."/>
            <person name="Kiss B."/>
            <person name="Hess J."/>
            <person name="Varga T."/>
            <person name="Slot J."/>
            <person name="Riley R."/>
            <person name="Boka B."/>
            <person name="Rigling D."/>
            <person name="Barry K."/>
            <person name="Lee J."/>
            <person name="Mihaltcheva S."/>
            <person name="LaButti K."/>
            <person name="Lipzen A."/>
            <person name="Waldron R."/>
            <person name="Moloney N.M."/>
            <person name="Sperisen C."/>
            <person name="Kredics L."/>
            <person name="Vagvoelgyi C."/>
            <person name="Patrignani A."/>
            <person name="Fitzpatrick D."/>
            <person name="Nagy I."/>
            <person name="Doyle S."/>
            <person name="Anderson J.B."/>
            <person name="Grigoriev I.V."/>
            <person name="Gueldener U."/>
            <person name="Muensterkoetter M."/>
            <person name="Nagy L.G."/>
        </authorList>
    </citation>
    <scope>NUCLEOTIDE SEQUENCE [LARGE SCALE GENOMIC DNA]</scope>
    <source>
        <strain evidence="2">Ar21-2</strain>
    </source>
</reference>